<evidence type="ECO:0000256" key="1">
    <source>
        <dbReference type="SAM" id="MobiDB-lite"/>
    </source>
</evidence>
<proteinExistence type="predicted"/>
<feature type="compositionally biased region" description="Basic and acidic residues" evidence="1">
    <location>
        <begin position="286"/>
        <end position="295"/>
    </location>
</feature>
<dbReference type="AlphaFoldDB" id="A0A9X6RKK6"/>
<dbReference type="Proteomes" id="UP000192578">
    <property type="component" value="Unassembled WGS sequence"/>
</dbReference>
<gene>
    <name evidence="2" type="ORF">BV898_15567</name>
</gene>
<reference evidence="3" key="1">
    <citation type="submission" date="2017-01" db="EMBL/GenBank/DDBJ databases">
        <title>Comparative genomics of anhydrobiosis in the tardigrade Hypsibius dujardini.</title>
        <authorList>
            <person name="Yoshida Y."/>
            <person name="Koutsovoulos G."/>
            <person name="Laetsch D."/>
            <person name="Stevens L."/>
            <person name="Kumar S."/>
            <person name="Horikawa D."/>
            <person name="Ishino K."/>
            <person name="Komine S."/>
            <person name="Tomita M."/>
            <person name="Blaxter M."/>
            <person name="Arakawa K."/>
        </authorList>
    </citation>
    <scope>NUCLEOTIDE SEQUENCE [LARGE SCALE GENOMIC DNA]</scope>
    <source>
        <strain evidence="3">Z151</strain>
    </source>
</reference>
<name>A0A9X6RKK6_HYPEX</name>
<protein>
    <submittedName>
        <fullName evidence="2">Uncharacterized protein</fullName>
    </submittedName>
</protein>
<feature type="region of interest" description="Disordered" evidence="1">
    <location>
        <begin position="1"/>
        <end position="52"/>
    </location>
</feature>
<comment type="caution">
    <text evidence="2">The sequence shown here is derived from an EMBL/GenBank/DDBJ whole genome shotgun (WGS) entry which is preliminary data.</text>
</comment>
<feature type="compositionally biased region" description="Polar residues" evidence="1">
    <location>
        <begin position="333"/>
        <end position="345"/>
    </location>
</feature>
<feature type="region of interest" description="Disordered" evidence="1">
    <location>
        <begin position="73"/>
        <end position="345"/>
    </location>
</feature>
<accession>A0A9X6RKK6</accession>
<feature type="compositionally biased region" description="Basic and acidic residues" evidence="1">
    <location>
        <begin position="140"/>
        <end position="156"/>
    </location>
</feature>
<feature type="compositionally biased region" description="Basic and acidic residues" evidence="1">
    <location>
        <begin position="73"/>
        <end position="82"/>
    </location>
</feature>
<evidence type="ECO:0000313" key="3">
    <source>
        <dbReference type="Proteomes" id="UP000192578"/>
    </source>
</evidence>
<feature type="compositionally biased region" description="Basic and acidic residues" evidence="1">
    <location>
        <begin position="89"/>
        <end position="101"/>
    </location>
</feature>
<feature type="compositionally biased region" description="Polar residues" evidence="1">
    <location>
        <begin position="157"/>
        <end position="175"/>
    </location>
</feature>
<feature type="compositionally biased region" description="Polar residues" evidence="1">
    <location>
        <begin position="200"/>
        <end position="218"/>
    </location>
</feature>
<feature type="compositionally biased region" description="Basic and acidic residues" evidence="1">
    <location>
        <begin position="25"/>
        <end position="36"/>
    </location>
</feature>
<keyword evidence="3" id="KW-1185">Reference proteome</keyword>
<organism evidence="2 3">
    <name type="scientific">Hypsibius exemplaris</name>
    <name type="common">Freshwater tardigrade</name>
    <dbReference type="NCBI Taxonomy" id="2072580"/>
    <lineage>
        <taxon>Eukaryota</taxon>
        <taxon>Metazoa</taxon>
        <taxon>Ecdysozoa</taxon>
        <taxon>Tardigrada</taxon>
        <taxon>Eutardigrada</taxon>
        <taxon>Parachela</taxon>
        <taxon>Hypsibioidea</taxon>
        <taxon>Hypsibiidae</taxon>
        <taxon>Hypsibius</taxon>
    </lineage>
</organism>
<feature type="compositionally biased region" description="Basic and acidic residues" evidence="1">
    <location>
        <begin position="43"/>
        <end position="52"/>
    </location>
</feature>
<feature type="compositionally biased region" description="Basic and acidic residues" evidence="1">
    <location>
        <begin position="176"/>
        <end position="186"/>
    </location>
</feature>
<evidence type="ECO:0000313" key="2">
    <source>
        <dbReference type="EMBL" id="OWA51065.1"/>
    </source>
</evidence>
<dbReference type="EMBL" id="MTYJ01000213">
    <property type="protein sequence ID" value="OWA51065.1"/>
    <property type="molecule type" value="Genomic_DNA"/>
</dbReference>
<sequence length="406" mass="42946">MPQVSHEGLLAEPLTSGHSAASPSPERDHAHTHKDSTLGPGHDVGHVIDEPLRQHEVDNTTAEVGVEPGHDAAHVTHSESDHSTSSLRTTDHAADHHDDQLAHQSGHGQDNGHHPRGVITAATQGEHSSDTAHLLAPQSPEDHADSSGHNQDDRSHQSSPSIHQDLSTSSTTQGAESRHDAVHASHADSSGHSQDDRSHQSSPSIHQDLLMSSTTQGAESRHGAVHASHAESGHSGTTPPKVHDTADNLHQSTPSRDDHGHQPSGPSHRVSTTESQHETPPVSRTESSRTDHVPDSHQAQPSGEGQDSGDQEAAPSETHLNSGHTDTHGPSAHSDSGNSNTPPRVVATTSMTLNAAVASLTDGRRYLCDSHLAGQRGFLGACRPVWAGLSVRAIRPRNLEELLHLP</sequence>